<dbReference type="PANTHER" id="PTHR42850">
    <property type="entry name" value="METALLOPHOSPHOESTERASE"/>
    <property type="match status" value="1"/>
</dbReference>
<dbReference type="Gene3D" id="3.60.21.10">
    <property type="match status" value="1"/>
</dbReference>
<name>A4TZ26_9PROT</name>
<dbReference type="InterPro" id="IPR006186">
    <property type="entry name" value="Ser/Thr-sp_prot-phosphatase"/>
</dbReference>
<evidence type="ECO:0000259" key="1">
    <source>
        <dbReference type="Pfam" id="PF00149"/>
    </source>
</evidence>
<dbReference type="AlphaFoldDB" id="A4TZ26"/>
<dbReference type="InterPro" id="IPR029052">
    <property type="entry name" value="Metallo-depent_PP-like"/>
</dbReference>
<dbReference type="GO" id="GO:0005737">
    <property type="term" value="C:cytoplasm"/>
    <property type="evidence" value="ECO:0007669"/>
    <property type="project" value="TreeGrafter"/>
</dbReference>
<protein>
    <submittedName>
        <fullName evidence="2">Metallophosphoesterase</fullName>
    </submittedName>
</protein>
<evidence type="ECO:0000313" key="2">
    <source>
        <dbReference type="EMBL" id="CAM75883.1"/>
    </source>
</evidence>
<dbReference type="SUPFAM" id="SSF56300">
    <property type="entry name" value="Metallo-dependent phosphatases"/>
    <property type="match status" value="1"/>
</dbReference>
<dbReference type="EMBL" id="CU459003">
    <property type="protein sequence ID" value="CAM75883.1"/>
    <property type="molecule type" value="Genomic_DNA"/>
</dbReference>
<dbReference type="Pfam" id="PF00149">
    <property type="entry name" value="Metallophos"/>
    <property type="match status" value="1"/>
</dbReference>
<dbReference type="InterPro" id="IPR004843">
    <property type="entry name" value="Calcineurin-like_PHP"/>
</dbReference>
<feature type="domain" description="Calcineurin-like phosphoesterase" evidence="1">
    <location>
        <begin position="34"/>
        <end position="209"/>
    </location>
</feature>
<dbReference type="CDD" id="cd00144">
    <property type="entry name" value="MPP_PPP_family"/>
    <property type="match status" value="1"/>
</dbReference>
<proteinExistence type="predicted"/>
<organism evidence="2">
    <name type="scientific">Magnetospirillum gryphiswaldense</name>
    <dbReference type="NCBI Taxonomy" id="55518"/>
    <lineage>
        <taxon>Bacteria</taxon>
        <taxon>Pseudomonadati</taxon>
        <taxon>Pseudomonadota</taxon>
        <taxon>Alphaproteobacteria</taxon>
        <taxon>Rhodospirillales</taxon>
        <taxon>Rhodospirillaceae</taxon>
        <taxon>Magnetospirillum</taxon>
    </lineage>
</organism>
<reference evidence="2" key="1">
    <citation type="journal article" date="2007" name="J. Bacteriol.">
        <title>Comparative genome analysis of four magnetotactic bacteria reveals a complex set of group-specific genes implicated in magnetosome biomineralization and function.</title>
        <authorList>
            <person name="Richter M."/>
            <person name="Kube M."/>
            <person name="Bazylinski D.A."/>
            <person name="Lombardot T."/>
            <person name="Gloeckner F.O."/>
            <person name="Reinhardt R."/>
            <person name="Schueler D."/>
        </authorList>
    </citation>
    <scope>NUCLEOTIDE SEQUENCE</scope>
    <source>
        <strain evidence="2">MSR-1</strain>
    </source>
</reference>
<gene>
    <name evidence="2" type="ORF">MGR_1541</name>
</gene>
<dbReference type="InterPro" id="IPR050126">
    <property type="entry name" value="Ap4A_hydrolase"/>
</dbReference>
<dbReference type="GO" id="GO:0008803">
    <property type="term" value="F:bis(5'-nucleosyl)-tetraphosphatase (symmetrical) activity"/>
    <property type="evidence" value="ECO:0007669"/>
    <property type="project" value="TreeGrafter"/>
</dbReference>
<dbReference type="PRINTS" id="PR00114">
    <property type="entry name" value="STPHPHTASE"/>
</dbReference>
<sequence>MIAPFWHRLLFRRGEKRHSPMPRIDTLGVPAQTPLYAIGDIHGQIDQLRQAIAWIVGRAAAQTEQNLKPKVVFLGDYVDRGEDSRAVLNCLIGLEAEFPSIQWIFLAGNHEAAMLGFLDNPLEHIAWLGFGGAETLLNYGVRPPVGVGGRAIQKTRDQLLQALPDTHLRFLQQLRHSHQCGDYLFVHAGLRPGVPLERQAPEDMLWIRDEFMNTPHWYGKCVVHGHTIETAPALHPWRIGIDSGAYCGGPLSCLVLTGNHREVIGFS</sequence>
<dbReference type="RefSeq" id="WP_024078850.1">
    <property type="nucleotide sequence ID" value="NZ_CP027527.1"/>
</dbReference>
<dbReference type="PANTHER" id="PTHR42850:SF4">
    <property type="entry name" value="ZINC-DEPENDENT ENDOPOLYPHOSPHATASE"/>
    <property type="match status" value="1"/>
</dbReference>
<dbReference type="GO" id="GO:0016791">
    <property type="term" value="F:phosphatase activity"/>
    <property type="evidence" value="ECO:0007669"/>
    <property type="project" value="TreeGrafter"/>
</dbReference>
<dbReference type="GO" id="GO:0110154">
    <property type="term" value="P:RNA decapping"/>
    <property type="evidence" value="ECO:0007669"/>
    <property type="project" value="TreeGrafter"/>
</dbReference>
<accession>A4TZ26</accession>